<protein>
    <submittedName>
        <fullName evidence="1">dUTPase</fullName>
    </submittedName>
</protein>
<name>A0A096XSY2_9CAUD</name>
<dbReference type="EMBL" id="KJ801817">
    <property type="protein sequence ID" value="AII28418.1"/>
    <property type="molecule type" value="Genomic_DNA"/>
</dbReference>
<dbReference type="RefSeq" id="YP_009147059.1">
    <property type="nucleotide sequence ID" value="NC_027335.2"/>
</dbReference>
<accession>A0A096XSY2</accession>
<evidence type="ECO:0000313" key="2">
    <source>
        <dbReference type="Proteomes" id="UP000030157"/>
    </source>
</evidence>
<evidence type="ECO:0000313" key="1">
    <source>
        <dbReference type="EMBL" id="AII28418.1"/>
    </source>
</evidence>
<reference evidence="1" key="1">
    <citation type="submission" date="2014-05" db="EMBL/GenBank/DDBJ databases">
        <title>Complete genome sequence of Enterococcus faecalis bacteriophage ECP3.</title>
        <authorList>
            <person name="Kang H.-Y."/>
            <person name="Kim S."/>
            <person name="Kim J."/>
        </authorList>
    </citation>
    <scope>NUCLEOTIDE SEQUENCE [LARGE SCALE GENOMIC DNA]</scope>
    <source>
        <strain evidence="1">ECP3</strain>
    </source>
</reference>
<organism evidence="1 2">
    <name type="scientific">Enterococcus phage ECP3</name>
    <dbReference type="NCBI Taxonomy" id="1498168"/>
    <lineage>
        <taxon>Viruses</taxon>
        <taxon>Duplodnaviria</taxon>
        <taxon>Heunggongvirae</taxon>
        <taxon>Uroviricota</taxon>
        <taxon>Caudoviricetes</taxon>
        <taxon>Herelleviridae</taxon>
        <taxon>Brockvirinae</taxon>
        <taxon>Kochikohdavirus</taxon>
        <taxon>Kochikohdavirus ECP3</taxon>
    </lineage>
</organism>
<sequence length="76" mass="8925">MLIPEFKPPLLYVMGSFSVMLEKHQCSVTFDLREPYLGTSYDKIVKLIKMTYPNYSLTYVGMADNKYKFTLKNKED</sequence>
<dbReference type="GeneID" id="24628107"/>
<proteinExistence type="predicted"/>
<dbReference type="Proteomes" id="UP000030157">
    <property type="component" value="Segment"/>
</dbReference>
<keyword evidence="2" id="KW-1185">Reference proteome</keyword>